<dbReference type="Proteomes" id="UP000063718">
    <property type="component" value="Unassembled WGS sequence"/>
</dbReference>
<dbReference type="GO" id="GO:0008408">
    <property type="term" value="F:3'-5' exonuclease activity"/>
    <property type="evidence" value="ECO:0007669"/>
    <property type="project" value="InterPro"/>
</dbReference>
<protein>
    <submittedName>
        <fullName evidence="1">ATPase</fullName>
    </submittedName>
</protein>
<proteinExistence type="predicted"/>
<dbReference type="PANTHER" id="PTHR11669">
    <property type="entry name" value="REPLICATION FACTOR C / DNA POLYMERASE III GAMMA-TAU SUBUNIT"/>
    <property type="match status" value="1"/>
</dbReference>
<dbReference type="GeneID" id="45616078"/>
<dbReference type="PANTHER" id="PTHR11669:SF8">
    <property type="entry name" value="DNA POLYMERASE III SUBUNIT DELTA"/>
    <property type="match status" value="1"/>
</dbReference>
<dbReference type="NCBIfam" id="TIGR00678">
    <property type="entry name" value="holB"/>
    <property type="match status" value="1"/>
</dbReference>
<evidence type="ECO:0000313" key="1">
    <source>
        <dbReference type="EMBL" id="GAF25807.1"/>
    </source>
</evidence>
<dbReference type="InterPro" id="IPR050238">
    <property type="entry name" value="DNA_Rep/Repair_Clamp_Loader"/>
</dbReference>
<organism evidence="1">
    <name type="scientific">Moorella thermoacetica Y72</name>
    <dbReference type="NCBI Taxonomy" id="1325331"/>
    <lineage>
        <taxon>Bacteria</taxon>
        <taxon>Bacillati</taxon>
        <taxon>Bacillota</taxon>
        <taxon>Clostridia</taxon>
        <taxon>Neomoorellales</taxon>
        <taxon>Neomoorellaceae</taxon>
        <taxon>Neomoorella</taxon>
    </lineage>
</organism>
<dbReference type="Gene3D" id="3.40.50.300">
    <property type="entry name" value="P-loop containing nucleotide triphosphate hydrolases"/>
    <property type="match status" value="1"/>
</dbReference>
<gene>
    <name evidence="1" type="ORF">MTY_1144</name>
</gene>
<name>A0A0S6UBH3_NEOTH</name>
<accession>A0A0S6UBH3</accession>
<dbReference type="EMBL" id="DF238840">
    <property type="protein sequence ID" value="GAF25807.1"/>
    <property type="molecule type" value="Genomic_DNA"/>
</dbReference>
<dbReference type="RefSeq" id="WP_011391591.1">
    <property type="nucleotide sequence ID" value="NZ_DF238840.1"/>
</dbReference>
<dbReference type="GO" id="GO:0009360">
    <property type="term" value="C:DNA polymerase III complex"/>
    <property type="evidence" value="ECO:0007669"/>
    <property type="project" value="TreeGrafter"/>
</dbReference>
<dbReference type="AlphaFoldDB" id="A0A0S6UBH3"/>
<sequence length="284" mass="30690">MTAHQQLKQALLAGKLAHAYLLVGGSEEGRRAEAIYLATALNCRYLQGGEPCGSCHSCRQMAGGNHPDFYLLEPRGTNLKIAQIRELEARLALQAFQGGVKVAVLAGADTMTEAAANCLLKTLEEPPEGTYLILLAAQPDPLLPTIRSRCQEIHLEGAMAISQAGTGYWARLVAADLPVIMEEILPELEKEADLPAVLTGMALACRDQLVWQLTGSATLLLKPGEPPTPFLAPSRLWACFWTIQDTLAALEHNANHRLALEVMMFKLYTQFSGEAIHGGEPSPA</sequence>
<dbReference type="InterPro" id="IPR004622">
    <property type="entry name" value="DNA_pol_HolB"/>
</dbReference>
<dbReference type="GO" id="GO:0006261">
    <property type="term" value="P:DNA-templated DNA replication"/>
    <property type="evidence" value="ECO:0007669"/>
    <property type="project" value="TreeGrafter"/>
</dbReference>
<dbReference type="InterPro" id="IPR027417">
    <property type="entry name" value="P-loop_NTPase"/>
</dbReference>
<dbReference type="SUPFAM" id="SSF52540">
    <property type="entry name" value="P-loop containing nucleoside triphosphate hydrolases"/>
    <property type="match status" value="1"/>
</dbReference>
<reference evidence="1" key="1">
    <citation type="journal article" date="2014" name="Gene">
        <title>Genome-guided analysis of transformation efficiency and carbon dioxide assimilation by Moorella thermoacetica Y72.</title>
        <authorList>
            <person name="Tsukahara K."/>
            <person name="Kita A."/>
            <person name="Nakashimada Y."/>
            <person name="Hoshino T."/>
            <person name="Murakami K."/>
        </authorList>
    </citation>
    <scope>NUCLEOTIDE SEQUENCE [LARGE SCALE GENOMIC DNA]</scope>
    <source>
        <strain evidence="1">Y72</strain>
    </source>
</reference>
<dbReference type="Pfam" id="PF13177">
    <property type="entry name" value="DNA_pol3_delta2"/>
    <property type="match status" value="1"/>
</dbReference>
<dbReference type="GO" id="GO:0003887">
    <property type="term" value="F:DNA-directed DNA polymerase activity"/>
    <property type="evidence" value="ECO:0007669"/>
    <property type="project" value="InterPro"/>
</dbReference>